<protein>
    <submittedName>
        <fullName evidence="1">ATPase</fullName>
    </submittedName>
</protein>
<dbReference type="SUPFAM" id="SSF55961">
    <property type="entry name" value="Bet v1-like"/>
    <property type="match status" value="1"/>
</dbReference>
<organism evidence="1 2">
    <name type="scientific">Mycolicibacterium llatzerense</name>
    <dbReference type="NCBI Taxonomy" id="280871"/>
    <lineage>
        <taxon>Bacteria</taxon>
        <taxon>Bacillati</taxon>
        <taxon>Actinomycetota</taxon>
        <taxon>Actinomycetes</taxon>
        <taxon>Mycobacteriales</taxon>
        <taxon>Mycobacteriaceae</taxon>
        <taxon>Mycolicibacterium</taxon>
    </lineage>
</organism>
<reference evidence="1 2" key="1">
    <citation type="submission" date="2015-01" db="EMBL/GenBank/DDBJ databases">
        <title>Genome sequence of Mycobacterium llatzerense and Mycobacterium immunogenum recovered from brain abscess.</title>
        <authorList>
            <person name="Greninger A.L."/>
            <person name="Langelier C."/>
            <person name="Cunningham G."/>
            <person name="Chiu C.Y."/>
            <person name="Miller S."/>
        </authorList>
    </citation>
    <scope>NUCLEOTIDE SEQUENCE [LARGE SCALE GENOMIC DNA]</scope>
    <source>
        <strain evidence="1 2">CLUC14</strain>
    </source>
</reference>
<evidence type="ECO:0000313" key="2">
    <source>
        <dbReference type="Proteomes" id="UP000032221"/>
    </source>
</evidence>
<dbReference type="OrthoDB" id="6624781at2"/>
<accession>A0A0D1LD86</accession>
<gene>
    <name evidence="1" type="ORF">TL10_14150</name>
</gene>
<dbReference type="Gene3D" id="3.30.530.20">
    <property type="match status" value="1"/>
</dbReference>
<dbReference type="InterPro" id="IPR023393">
    <property type="entry name" value="START-like_dom_sf"/>
</dbReference>
<dbReference type="RefSeq" id="WP_043396788.1">
    <property type="nucleotide sequence ID" value="NZ_JXST01000018.1"/>
</dbReference>
<dbReference type="InterPro" id="IPR019587">
    <property type="entry name" value="Polyketide_cyclase/dehydratase"/>
</dbReference>
<name>A0A0D1LD86_9MYCO</name>
<comment type="caution">
    <text evidence="1">The sequence shown here is derived from an EMBL/GenBank/DDBJ whole genome shotgun (WGS) entry which is preliminary data.</text>
</comment>
<evidence type="ECO:0000313" key="1">
    <source>
        <dbReference type="EMBL" id="KIU16297.1"/>
    </source>
</evidence>
<dbReference type="Pfam" id="PF10604">
    <property type="entry name" value="Polyketide_cyc2"/>
    <property type="match status" value="1"/>
</dbReference>
<keyword evidence="2" id="KW-1185">Reference proteome</keyword>
<dbReference type="Proteomes" id="UP000032221">
    <property type="component" value="Unassembled WGS sequence"/>
</dbReference>
<dbReference type="EMBL" id="JXST01000018">
    <property type="protein sequence ID" value="KIU16297.1"/>
    <property type="molecule type" value="Genomic_DNA"/>
</dbReference>
<dbReference type="AlphaFoldDB" id="A0A0D1LD86"/>
<sequence length="161" mass="17403">MTSNTTAQERFVATRTIAAPPAAVFAVLANPARHKDTEPGDWVRDAIDSAPITGTGQVFAMNMYLDQAGGDYVTHNRVTDFEQDKTVGWATGSLDDSGEYIPGGWWWRYDLAPNGDGTDVTLTYDWTGTPQAFRDQIGGMPPFPLGFIEASLAALDRAVTG</sequence>
<dbReference type="PATRIC" id="fig|280871.6.peg.2937"/>
<proteinExistence type="predicted"/>
<dbReference type="STRING" id="280871.TL10_14150"/>